<dbReference type="Gene3D" id="2.60.120.10">
    <property type="entry name" value="Jelly Rolls"/>
    <property type="match status" value="1"/>
</dbReference>
<sequence>MSLSMSAVDLNPRGAAGGLHVAAGHGVTKWFSGDVYTMRLQAAQTGGSIGIVEASVPPGGGPVPHTHAEQEETFYLLSGELEFLDGERTFTAVTGDIVHIPRMVRHRFKNVGMHTTRLLFIYTPGGAEGLFVEGGDEPRPGVQVDNWGPERFDERMLGLFHKYGVEAV</sequence>
<dbReference type="RefSeq" id="WP_328372928.1">
    <property type="nucleotide sequence ID" value="NZ_CP107941.1"/>
</dbReference>
<protein>
    <submittedName>
        <fullName evidence="2">Cupin domain-containing protein</fullName>
    </submittedName>
</protein>
<proteinExistence type="predicted"/>
<dbReference type="InterPro" id="IPR053146">
    <property type="entry name" value="QDO-like"/>
</dbReference>
<evidence type="ECO:0000313" key="3">
    <source>
        <dbReference type="Proteomes" id="UP001346877"/>
    </source>
</evidence>
<keyword evidence="3" id="KW-1185">Reference proteome</keyword>
<name>A0ABZ1PI53_9ACTN</name>
<dbReference type="Proteomes" id="UP001346877">
    <property type="component" value="Chromosome"/>
</dbReference>
<dbReference type="InterPro" id="IPR014710">
    <property type="entry name" value="RmlC-like_jellyroll"/>
</dbReference>
<dbReference type="PANTHER" id="PTHR36440">
    <property type="entry name" value="PUTATIVE (AFU_ORTHOLOGUE AFUA_8G07350)-RELATED"/>
    <property type="match status" value="1"/>
</dbReference>
<gene>
    <name evidence="2" type="ORF">OG375_04780</name>
</gene>
<organism evidence="2 3">
    <name type="scientific">Micromonospora zamorensis</name>
    <dbReference type="NCBI Taxonomy" id="709883"/>
    <lineage>
        <taxon>Bacteria</taxon>
        <taxon>Bacillati</taxon>
        <taxon>Actinomycetota</taxon>
        <taxon>Actinomycetes</taxon>
        <taxon>Micromonosporales</taxon>
        <taxon>Micromonosporaceae</taxon>
        <taxon>Micromonospora</taxon>
    </lineage>
</organism>
<feature type="domain" description="Cupin type-2" evidence="1">
    <location>
        <begin position="54"/>
        <end position="122"/>
    </location>
</feature>
<reference evidence="2 3" key="1">
    <citation type="submission" date="2022-10" db="EMBL/GenBank/DDBJ databases">
        <title>The complete genomes of actinobacterial strains from the NBC collection.</title>
        <authorList>
            <person name="Joergensen T.S."/>
            <person name="Alvarez Arevalo M."/>
            <person name="Sterndorff E.B."/>
            <person name="Faurdal D."/>
            <person name="Vuksanovic O."/>
            <person name="Mourched A.-S."/>
            <person name="Charusanti P."/>
            <person name="Shaw S."/>
            <person name="Blin K."/>
            <person name="Weber T."/>
        </authorList>
    </citation>
    <scope>NUCLEOTIDE SEQUENCE [LARGE SCALE GENOMIC DNA]</scope>
    <source>
        <strain evidence="2 3">NBC_00396</strain>
    </source>
</reference>
<dbReference type="InterPro" id="IPR013096">
    <property type="entry name" value="Cupin_2"/>
</dbReference>
<evidence type="ECO:0000313" key="2">
    <source>
        <dbReference type="EMBL" id="WUI83672.1"/>
    </source>
</evidence>
<dbReference type="Pfam" id="PF07883">
    <property type="entry name" value="Cupin_2"/>
    <property type="match status" value="1"/>
</dbReference>
<dbReference type="PANTHER" id="PTHR36440:SF1">
    <property type="entry name" value="PUTATIVE (AFU_ORTHOLOGUE AFUA_8G07350)-RELATED"/>
    <property type="match status" value="1"/>
</dbReference>
<dbReference type="EMBL" id="CP107941">
    <property type="protein sequence ID" value="WUI83672.1"/>
    <property type="molecule type" value="Genomic_DNA"/>
</dbReference>
<evidence type="ECO:0000259" key="1">
    <source>
        <dbReference type="Pfam" id="PF07883"/>
    </source>
</evidence>
<dbReference type="SUPFAM" id="SSF51182">
    <property type="entry name" value="RmlC-like cupins"/>
    <property type="match status" value="1"/>
</dbReference>
<accession>A0ABZ1PI53</accession>
<dbReference type="InterPro" id="IPR011051">
    <property type="entry name" value="RmlC_Cupin_sf"/>
</dbReference>